<keyword evidence="4" id="KW-1185">Reference proteome</keyword>
<evidence type="ECO:0000256" key="1">
    <source>
        <dbReference type="SAM" id="MobiDB-lite"/>
    </source>
</evidence>
<dbReference type="Proteomes" id="UP001365542">
    <property type="component" value="Unassembled WGS sequence"/>
</dbReference>
<dbReference type="SUPFAM" id="SSF81383">
    <property type="entry name" value="F-box domain"/>
    <property type="match status" value="1"/>
</dbReference>
<proteinExistence type="predicted"/>
<comment type="caution">
    <text evidence="3">The sequence shown here is derived from an EMBL/GenBank/DDBJ whole genome shotgun (WGS) entry which is preliminary data.</text>
</comment>
<sequence>MDPPSGECLIQSLPAELLHRIFIAIDDPQTLCRAERSCHRWRSIINNSQSLWRNLAIKLSSSRILPEKLNQLGKGSLIVGRFIPDENGDYGRWDYLYKDLVRNIHSFNRIPGANYSEFCFQNSRETAAYLLLEKGPEIIDVISSMPELSALPEEYVDHAGAYVVRKIDFTSSAIEGMRLQNRPLQISKTPSFTDSLCIGAKEVEETSWLYFADQVTFWSRMLPGTEFQTQSPSQSQITIQKGVIRAGSDGIFPEGYWRFPEQLFQKAVKDEAPSDDIINTEPRDAEGCPSDLLGDERQSSPQKRTWKTEGEPDEMSQDPELAKSVLETASPPTDAAAGDKNLHHSLKWMAPIDSMNTLPHSRRWDDKHTIYDSFTRIFGLTPKDIAAYESSPASAIVLTNTLYGEMQNQAHSDANLRIVYDRRKGKFPTAVAARVDRLALPSGKHVQRDFVRPREPVPTVNQSWNLFGGAKWSLNSVKFYKENEAAEAEGRDPYSGSGGSSSSEPWWFHETFYRLGVEEEDDWETAHKWEYHSCGDYLILSDDVGMSGPCTISCFKAGFHLEKSKVDPKQYLRGAALRNYRAAGSSSDLVWQRSLKCSGYIFDRASGSAVYSLNDPQNPDSRPGYFLDNDGLSLNSKVVVYATRKKVFYSLDSDSAIVEETGRSLSCMEFHVLSLENGQTINILDLEYEKRVIGSTESWYGWVSFVVSDTHLMATVGGNVHSSQGAENESDVLARTWGENNRYGREEIFVWPLDVPDQNLTLAPDERKIFPTGRLGIGFNQHRWWRRTRFLALSRDGQFLTASSKYDLIVWDLWNVKTPPIHYNFDKTEGGLKIAPDGYPLPTTDDVAYNGLWLQFRDVVVDPSCQSLPNSNLTHERELLRKVIFVPSSELRLHLDGVDYDFQRTEIGRGAADDLDRRALRRYHNGFLGDSSSESDDWETEDSEDDDDDIDDDDDWDLEGGGPFSGYADDDDYEYDEDYGDGTDEDDDDDDDDEHGSPREGFSNLSTQMRRMDLDDGYGEPSGSGDNTAGNTGGTTASATWQSTTEKTDELPSDWSSKPHDPDNEW</sequence>
<dbReference type="Gene3D" id="1.20.1280.50">
    <property type="match status" value="1"/>
</dbReference>
<feature type="compositionally biased region" description="Acidic residues" evidence="1">
    <location>
        <begin position="933"/>
        <end position="958"/>
    </location>
</feature>
<organism evidence="3 4">
    <name type="scientific">Orbilia ellipsospora</name>
    <dbReference type="NCBI Taxonomy" id="2528407"/>
    <lineage>
        <taxon>Eukaryota</taxon>
        <taxon>Fungi</taxon>
        <taxon>Dikarya</taxon>
        <taxon>Ascomycota</taxon>
        <taxon>Pezizomycotina</taxon>
        <taxon>Orbiliomycetes</taxon>
        <taxon>Orbiliales</taxon>
        <taxon>Orbiliaceae</taxon>
        <taxon>Orbilia</taxon>
    </lineage>
</organism>
<evidence type="ECO:0000313" key="3">
    <source>
        <dbReference type="EMBL" id="KAK6524113.1"/>
    </source>
</evidence>
<gene>
    <name evidence="3" type="ORF">TWF694_005776</name>
</gene>
<name>A0AAV9WS77_9PEZI</name>
<dbReference type="InterPro" id="IPR001810">
    <property type="entry name" value="F-box_dom"/>
</dbReference>
<feature type="region of interest" description="Disordered" evidence="1">
    <location>
        <begin position="926"/>
        <end position="1066"/>
    </location>
</feature>
<accession>A0AAV9WS77</accession>
<protein>
    <recommendedName>
        <fullName evidence="2">F-box domain-containing protein</fullName>
    </recommendedName>
</protein>
<feature type="compositionally biased region" description="Low complexity" evidence="1">
    <location>
        <begin position="1023"/>
        <end position="1040"/>
    </location>
</feature>
<feature type="domain" description="F-box" evidence="2">
    <location>
        <begin position="7"/>
        <end position="55"/>
    </location>
</feature>
<evidence type="ECO:0000313" key="4">
    <source>
        <dbReference type="Proteomes" id="UP001365542"/>
    </source>
</evidence>
<feature type="region of interest" description="Disordered" evidence="1">
    <location>
        <begin position="268"/>
        <end position="320"/>
    </location>
</feature>
<evidence type="ECO:0000259" key="2">
    <source>
        <dbReference type="PROSITE" id="PS50181"/>
    </source>
</evidence>
<dbReference type="EMBL" id="JAVHJO010000018">
    <property type="protein sequence ID" value="KAK6524113.1"/>
    <property type="molecule type" value="Genomic_DNA"/>
</dbReference>
<dbReference type="AlphaFoldDB" id="A0AAV9WS77"/>
<feature type="compositionally biased region" description="Acidic residues" evidence="1">
    <location>
        <begin position="968"/>
        <end position="994"/>
    </location>
</feature>
<feature type="compositionally biased region" description="Basic and acidic residues" evidence="1">
    <location>
        <begin position="1057"/>
        <end position="1066"/>
    </location>
</feature>
<reference evidence="3 4" key="1">
    <citation type="submission" date="2019-10" db="EMBL/GenBank/DDBJ databases">
        <authorList>
            <person name="Palmer J.M."/>
        </authorList>
    </citation>
    <scope>NUCLEOTIDE SEQUENCE [LARGE SCALE GENOMIC DNA]</scope>
    <source>
        <strain evidence="3 4">TWF694</strain>
    </source>
</reference>
<dbReference type="Pfam" id="PF12937">
    <property type="entry name" value="F-box-like"/>
    <property type="match status" value="1"/>
</dbReference>
<dbReference type="InterPro" id="IPR036047">
    <property type="entry name" value="F-box-like_dom_sf"/>
</dbReference>
<dbReference type="PROSITE" id="PS50181">
    <property type="entry name" value="FBOX"/>
    <property type="match status" value="1"/>
</dbReference>